<name>A0A662DDK0_UNCAE</name>
<comment type="caution">
    <text evidence="2">The sequence shown here is derived from an EMBL/GenBank/DDBJ whole genome shotgun (WGS) entry which is preliminary data.</text>
</comment>
<sequence>MIIPGVNLVWSIWWSYVLFQDPNTHFDSHELWESQLEKIIGESKPAPSSESPIEILKRRYAKGEITREEFEQMKKDLAD</sequence>
<dbReference type="Pfam" id="PF09851">
    <property type="entry name" value="SHOCT"/>
    <property type="match status" value="1"/>
</dbReference>
<organism evidence="2 3">
    <name type="scientific">Aerophobetes bacterium</name>
    <dbReference type="NCBI Taxonomy" id="2030807"/>
    <lineage>
        <taxon>Bacteria</taxon>
        <taxon>Candidatus Aerophobota</taxon>
    </lineage>
</organism>
<proteinExistence type="predicted"/>
<evidence type="ECO:0000313" key="3">
    <source>
        <dbReference type="Proteomes" id="UP000267654"/>
    </source>
</evidence>
<feature type="domain" description="SHOCT" evidence="1">
    <location>
        <begin position="52"/>
        <end position="77"/>
    </location>
</feature>
<accession>A0A662DDK0</accession>
<protein>
    <recommendedName>
        <fullName evidence="1">SHOCT domain-containing protein</fullName>
    </recommendedName>
</protein>
<evidence type="ECO:0000259" key="1">
    <source>
        <dbReference type="Pfam" id="PF09851"/>
    </source>
</evidence>
<evidence type="ECO:0000313" key="2">
    <source>
        <dbReference type="EMBL" id="RLE12383.1"/>
    </source>
</evidence>
<reference evidence="2 3" key="1">
    <citation type="submission" date="2018-06" db="EMBL/GenBank/DDBJ databases">
        <title>Extensive metabolic versatility and redundancy in microbially diverse, dynamic hydrothermal sediments.</title>
        <authorList>
            <person name="Dombrowski N."/>
            <person name="Teske A."/>
            <person name="Baker B.J."/>
        </authorList>
    </citation>
    <scope>NUCLEOTIDE SEQUENCE [LARGE SCALE GENOMIC DNA]</scope>
    <source>
        <strain evidence="2">B19_G9</strain>
    </source>
</reference>
<dbReference type="Proteomes" id="UP000267654">
    <property type="component" value="Unassembled WGS sequence"/>
</dbReference>
<dbReference type="EMBL" id="QMQB01000163">
    <property type="protein sequence ID" value="RLE12383.1"/>
    <property type="molecule type" value="Genomic_DNA"/>
</dbReference>
<dbReference type="InterPro" id="IPR018649">
    <property type="entry name" value="SHOCT"/>
</dbReference>
<dbReference type="AlphaFoldDB" id="A0A662DDK0"/>
<gene>
    <name evidence="2" type="ORF">DRI96_04640</name>
</gene>